<dbReference type="Pfam" id="PF00753">
    <property type="entry name" value="Lactamase_B"/>
    <property type="match status" value="1"/>
</dbReference>
<protein>
    <submittedName>
        <fullName evidence="3">Competence protein ComEC</fullName>
    </submittedName>
</protein>
<dbReference type="InterPro" id="IPR001279">
    <property type="entry name" value="Metallo-B-lactamas"/>
</dbReference>
<proteinExistence type="predicted"/>
<dbReference type="PANTHER" id="PTHR30619:SF7">
    <property type="entry name" value="BETA-LACTAMASE DOMAIN PROTEIN"/>
    <property type="match status" value="1"/>
</dbReference>
<dbReference type="CDD" id="cd07731">
    <property type="entry name" value="ComA-like_MBL-fold"/>
    <property type="match status" value="1"/>
</dbReference>
<accession>A0A1H8TDV9</accession>
<dbReference type="InterPro" id="IPR052159">
    <property type="entry name" value="Competence_DNA_uptake"/>
</dbReference>
<evidence type="ECO:0000259" key="2">
    <source>
        <dbReference type="SMART" id="SM00849"/>
    </source>
</evidence>
<reference evidence="3 4" key="1">
    <citation type="submission" date="2016-10" db="EMBL/GenBank/DDBJ databases">
        <authorList>
            <person name="de Groot N.N."/>
        </authorList>
    </citation>
    <scope>NUCLEOTIDE SEQUENCE [LARGE SCALE GENOMIC DNA]</scope>
    <source>
        <strain evidence="3 4">DSM 13305</strain>
    </source>
</reference>
<evidence type="ECO:0000313" key="3">
    <source>
        <dbReference type="EMBL" id="SEO88936.1"/>
    </source>
</evidence>
<keyword evidence="1" id="KW-1133">Transmembrane helix</keyword>
<evidence type="ECO:0000313" key="4">
    <source>
        <dbReference type="Proteomes" id="UP000198847"/>
    </source>
</evidence>
<dbReference type="EMBL" id="FODY01000006">
    <property type="protein sequence ID" value="SEO88936.1"/>
    <property type="molecule type" value="Genomic_DNA"/>
</dbReference>
<dbReference type="AlphaFoldDB" id="A0A1H8TDV9"/>
<dbReference type="STRING" id="112903.SAMN04490178_106128"/>
<gene>
    <name evidence="3" type="ORF">SAMN04490178_106128</name>
</gene>
<dbReference type="PANTHER" id="PTHR30619">
    <property type="entry name" value="DNA INTERNALIZATION/COMPETENCE PROTEIN COMEC/REC2"/>
    <property type="match status" value="1"/>
</dbReference>
<dbReference type="SUPFAM" id="SSF56281">
    <property type="entry name" value="Metallo-hydrolase/oxidoreductase"/>
    <property type="match status" value="1"/>
</dbReference>
<evidence type="ECO:0000256" key="1">
    <source>
        <dbReference type="SAM" id="Phobius"/>
    </source>
</evidence>
<organism evidence="3 4">
    <name type="scientific">Propionispora vibrioides</name>
    <dbReference type="NCBI Taxonomy" id="112903"/>
    <lineage>
        <taxon>Bacteria</taxon>
        <taxon>Bacillati</taxon>
        <taxon>Bacillota</taxon>
        <taxon>Negativicutes</taxon>
        <taxon>Selenomonadales</taxon>
        <taxon>Sporomusaceae</taxon>
        <taxon>Propionispora</taxon>
    </lineage>
</organism>
<keyword evidence="1" id="KW-0472">Membrane</keyword>
<dbReference type="InterPro" id="IPR036866">
    <property type="entry name" value="RibonucZ/Hydroxyglut_hydro"/>
</dbReference>
<dbReference type="Gene3D" id="3.60.15.10">
    <property type="entry name" value="Ribonuclease Z/Hydroxyacylglutathione hydrolase-like"/>
    <property type="match status" value="1"/>
</dbReference>
<dbReference type="OrthoDB" id="9761531at2"/>
<feature type="transmembrane region" description="Helical" evidence="1">
    <location>
        <begin position="9"/>
        <end position="27"/>
    </location>
</feature>
<keyword evidence="1" id="KW-0812">Transmembrane</keyword>
<dbReference type="InterPro" id="IPR035681">
    <property type="entry name" value="ComA-like_MBL"/>
</dbReference>
<name>A0A1H8TDV9_9FIRM</name>
<dbReference type="SMART" id="SM00849">
    <property type="entry name" value="Lactamase_B"/>
    <property type="match status" value="1"/>
</dbReference>
<sequence length="294" mass="31877">MQLSYKQPVKVFSVLVMILLSAIFLFGCAERPVVSKAGELVVDVIDVGQGDAILIRTNGETVLVDSGDVPARDKLVAYIKKQGIQELDKVIITHPHADHLGGMKAVFDNFPVKQTYDSGQTTTTSLYRQYLTTIKKKKIPFAVMTGGDKIELGGGAVLQILSPPKPLLEGKAALNNNSIVAKLIYGNFSMLLTGDAEQEAEAVMVNEFSGQLKSTVLKSGHHGSNTSSSEDFLAKVAPEAAVISAGEGNEYHHPHPSTLKKYQAMKIKIYRTDKDGTVEIRTDGQGYSISKERN</sequence>
<dbReference type="RefSeq" id="WP_091745265.1">
    <property type="nucleotide sequence ID" value="NZ_FODY01000006.1"/>
</dbReference>
<dbReference type="Proteomes" id="UP000198847">
    <property type="component" value="Unassembled WGS sequence"/>
</dbReference>
<keyword evidence="4" id="KW-1185">Reference proteome</keyword>
<dbReference type="PROSITE" id="PS51257">
    <property type="entry name" value="PROKAR_LIPOPROTEIN"/>
    <property type="match status" value="1"/>
</dbReference>
<feature type="domain" description="Metallo-beta-lactamase" evidence="2">
    <location>
        <begin position="49"/>
        <end position="247"/>
    </location>
</feature>